<evidence type="ECO:0000313" key="1">
    <source>
        <dbReference type="EMBL" id="MBL6082355.1"/>
    </source>
</evidence>
<comment type="caution">
    <text evidence="1">The sequence shown here is derived from an EMBL/GenBank/DDBJ whole genome shotgun (WGS) entry which is preliminary data.</text>
</comment>
<accession>A0ABS1UCE2</accession>
<proteinExistence type="predicted"/>
<name>A0ABS1UCE2_9PROT</name>
<dbReference type="RefSeq" id="WP_202835577.1">
    <property type="nucleotide sequence ID" value="NZ_JAETWB010000062.1"/>
</dbReference>
<sequence>MSVPSISTSGWIGNALGMLPDEASALLNRDLWKEGEVALLEAVAARLEVRVPEPARIQTGSTAARLALEAVGGGIIPFLHVIGAHACVRHGARGE</sequence>
<reference evidence="1 2" key="1">
    <citation type="submission" date="2021-01" db="EMBL/GenBank/DDBJ databases">
        <title>Belnapia mucosa sp. nov. and Belnapia arida sp. nov., isolated from the Tabernas Desert (Almeria, Spain).</title>
        <authorList>
            <person name="Molina-Menor E."/>
            <person name="Vidal-Verdu A."/>
            <person name="Calonge A."/>
            <person name="Satari L."/>
            <person name="Pereto J."/>
            <person name="Porcar M."/>
        </authorList>
    </citation>
    <scope>NUCLEOTIDE SEQUENCE [LARGE SCALE GENOMIC DNA]</scope>
    <source>
        <strain evidence="1 2">T18</strain>
    </source>
</reference>
<evidence type="ECO:0000313" key="2">
    <source>
        <dbReference type="Proteomes" id="UP000660885"/>
    </source>
</evidence>
<keyword evidence="2" id="KW-1185">Reference proteome</keyword>
<organism evidence="1 2">
    <name type="scientific">Belnapia arida</name>
    <dbReference type="NCBI Taxonomy" id="2804533"/>
    <lineage>
        <taxon>Bacteria</taxon>
        <taxon>Pseudomonadati</taxon>
        <taxon>Pseudomonadota</taxon>
        <taxon>Alphaproteobacteria</taxon>
        <taxon>Acetobacterales</taxon>
        <taxon>Roseomonadaceae</taxon>
        <taxon>Belnapia</taxon>
    </lineage>
</organism>
<protein>
    <submittedName>
        <fullName evidence="1">Uncharacterized protein</fullName>
    </submittedName>
</protein>
<dbReference type="EMBL" id="JAETWB010000062">
    <property type="protein sequence ID" value="MBL6082355.1"/>
    <property type="molecule type" value="Genomic_DNA"/>
</dbReference>
<dbReference type="Proteomes" id="UP000660885">
    <property type="component" value="Unassembled WGS sequence"/>
</dbReference>
<gene>
    <name evidence="1" type="ORF">JMJ56_30760</name>
</gene>